<dbReference type="InterPro" id="IPR036737">
    <property type="entry name" value="OmpA-like_sf"/>
</dbReference>
<comment type="subcellular location">
    <subcellularLocation>
        <location evidence="1">Cell outer membrane</location>
    </subcellularLocation>
</comment>
<dbReference type="PANTHER" id="PTHR30329:SF21">
    <property type="entry name" value="LIPOPROTEIN YIAD-RELATED"/>
    <property type="match status" value="1"/>
</dbReference>
<dbReference type="CDD" id="cd07185">
    <property type="entry name" value="OmpA_C-like"/>
    <property type="match status" value="1"/>
</dbReference>
<dbReference type="Gene3D" id="3.40.1520.20">
    <property type="match status" value="1"/>
</dbReference>
<dbReference type="EMBL" id="JAJVKT010000012">
    <property type="protein sequence ID" value="MCE7509223.1"/>
    <property type="molecule type" value="Genomic_DNA"/>
</dbReference>
<evidence type="ECO:0000256" key="2">
    <source>
        <dbReference type="ARBA" id="ARBA00023136"/>
    </source>
</evidence>
<dbReference type="PRINTS" id="PR01021">
    <property type="entry name" value="OMPADOMAIN"/>
</dbReference>
<dbReference type="InterPro" id="IPR050330">
    <property type="entry name" value="Bact_OuterMem_StrucFunc"/>
</dbReference>
<keyword evidence="2 4" id="KW-0472">Membrane</keyword>
<dbReference type="SUPFAM" id="SSF103088">
    <property type="entry name" value="OmpA-like"/>
    <property type="match status" value="1"/>
</dbReference>
<dbReference type="InterPro" id="IPR006665">
    <property type="entry name" value="OmpA-like"/>
</dbReference>
<feature type="signal peptide" evidence="5">
    <location>
        <begin position="1"/>
        <end position="21"/>
    </location>
</feature>
<dbReference type="RefSeq" id="WP_022995895.1">
    <property type="nucleotide sequence ID" value="NZ_CBDDTQ010000005.1"/>
</dbReference>
<dbReference type="PROSITE" id="PS51123">
    <property type="entry name" value="OMPA_2"/>
    <property type="match status" value="1"/>
</dbReference>
<dbReference type="PANTHER" id="PTHR30329">
    <property type="entry name" value="STATOR ELEMENT OF FLAGELLAR MOTOR COMPLEX"/>
    <property type="match status" value="1"/>
</dbReference>
<dbReference type="GO" id="GO:0009279">
    <property type="term" value="C:cell outer membrane"/>
    <property type="evidence" value="ECO:0007669"/>
    <property type="project" value="UniProtKB-SubCell"/>
</dbReference>
<keyword evidence="8" id="KW-1185">Reference proteome</keyword>
<dbReference type="Pfam" id="PF00691">
    <property type="entry name" value="OmpA"/>
    <property type="match status" value="1"/>
</dbReference>
<dbReference type="Gene3D" id="3.30.1330.60">
    <property type="entry name" value="OmpA-like domain"/>
    <property type="match status" value="1"/>
</dbReference>
<comment type="caution">
    <text evidence="7">The sequence shown here is derived from an EMBL/GenBank/DDBJ whole genome shotgun (WGS) entry which is preliminary data.</text>
</comment>
<organism evidence="7 8">
    <name type="scientific">Alloalcanivorax xenomutans</name>
    <dbReference type="NCBI Taxonomy" id="1094342"/>
    <lineage>
        <taxon>Bacteria</taxon>
        <taxon>Pseudomonadati</taxon>
        <taxon>Pseudomonadota</taxon>
        <taxon>Gammaproteobacteria</taxon>
        <taxon>Oceanospirillales</taxon>
        <taxon>Alcanivoracaceae</taxon>
        <taxon>Alloalcanivorax</taxon>
    </lineage>
</organism>
<reference evidence="7" key="1">
    <citation type="submission" date="2022-01" db="EMBL/GenBank/DDBJ databases">
        <authorList>
            <person name="Karlyshev A.V."/>
            <person name="Jaspars M."/>
        </authorList>
    </citation>
    <scope>NUCLEOTIDE SEQUENCE</scope>
    <source>
        <strain evidence="7">AGSA3-2</strain>
    </source>
</reference>
<keyword evidence="3" id="KW-0998">Cell outer membrane</keyword>
<dbReference type="InterPro" id="IPR006664">
    <property type="entry name" value="OMP_bac"/>
</dbReference>
<evidence type="ECO:0000256" key="5">
    <source>
        <dbReference type="SAM" id="SignalP"/>
    </source>
</evidence>
<gene>
    <name evidence="7" type="ORF">LZG35_11295</name>
</gene>
<keyword evidence="5" id="KW-0732">Signal</keyword>
<evidence type="ECO:0000259" key="6">
    <source>
        <dbReference type="PROSITE" id="PS51123"/>
    </source>
</evidence>
<evidence type="ECO:0000313" key="7">
    <source>
        <dbReference type="EMBL" id="MCE7509223.1"/>
    </source>
</evidence>
<dbReference type="Proteomes" id="UP001107961">
    <property type="component" value="Unassembled WGS sequence"/>
</dbReference>
<evidence type="ECO:0000256" key="3">
    <source>
        <dbReference type="ARBA" id="ARBA00023237"/>
    </source>
</evidence>
<evidence type="ECO:0000256" key="4">
    <source>
        <dbReference type="PROSITE-ProRule" id="PRU00473"/>
    </source>
</evidence>
<sequence>MTWRKGVLMLLCGGLMQVSFAQETEAAAEKPPLPPVVAKGVVPDQATRAAVLERLHEIYGAERVVDRIQVEAVPAPPNWGQYVANMLSPELKSIRGGEISIEGQSVRITGEVDNEAQRQSVASALSMASSRDYTVTNSLRLGESRQQRLDDTLADRLIRFQSGSDQLTVDGQRILDEMAEVMRDMGDAHVQIIGHTDNVGRRQNNVALSYARADAVRRYLIEQGVREDSLGVVGKGPDEPVADNATPEGRARNRRIEFRIL</sequence>
<evidence type="ECO:0000256" key="1">
    <source>
        <dbReference type="ARBA" id="ARBA00004442"/>
    </source>
</evidence>
<name>A0A9Q3W4U4_9GAMM</name>
<accession>A0A9Q3W4U4</accession>
<protein>
    <submittedName>
        <fullName evidence="7">OmpA family protein</fullName>
    </submittedName>
</protein>
<evidence type="ECO:0000313" key="8">
    <source>
        <dbReference type="Proteomes" id="UP001107961"/>
    </source>
</evidence>
<proteinExistence type="predicted"/>
<dbReference type="PRINTS" id="PR01023">
    <property type="entry name" value="NAFLGMOTY"/>
</dbReference>
<feature type="domain" description="OmpA-like" evidence="6">
    <location>
        <begin position="147"/>
        <end position="261"/>
    </location>
</feature>
<feature type="chain" id="PRO_5040281380" evidence="5">
    <location>
        <begin position="22"/>
        <end position="261"/>
    </location>
</feature>
<dbReference type="AlphaFoldDB" id="A0A9Q3W4U4"/>